<organism evidence="1 2">
    <name type="scientific">Methanosarcina baikalica</name>
    <dbReference type="NCBI Taxonomy" id="3073890"/>
    <lineage>
        <taxon>Archaea</taxon>
        <taxon>Methanobacteriati</taxon>
        <taxon>Methanobacteriota</taxon>
        <taxon>Stenosarchaea group</taxon>
        <taxon>Methanomicrobia</taxon>
        <taxon>Methanosarcinales</taxon>
        <taxon>Methanosarcinaceae</taxon>
        <taxon>Methanosarcina</taxon>
    </lineage>
</organism>
<protein>
    <submittedName>
        <fullName evidence="1">Uncharacterized protein</fullName>
    </submittedName>
</protein>
<sequence>MDFIIFDGLSEGKMNKMVFC</sequence>
<accession>A0ABU2D1Z0</accession>
<reference evidence="2" key="1">
    <citation type="submission" date="2023-07" db="EMBL/GenBank/DDBJ databases">
        <title>Whole-genome sequencing of a new Methanosarcina sp. Z-7115.</title>
        <authorList>
            <person name="Zhilina T.N."/>
            <person name="Merkel A.Y."/>
        </authorList>
    </citation>
    <scope>NUCLEOTIDE SEQUENCE [LARGE SCALE GENOMIC DNA]</scope>
    <source>
        <strain evidence="2">Z-7115</strain>
    </source>
</reference>
<name>A0ABU2D1Z0_9EURY</name>
<comment type="caution">
    <text evidence="1">The sequence shown here is derived from an EMBL/GenBank/DDBJ whole genome shotgun (WGS) entry which is preliminary data.</text>
</comment>
<dbReference type="RefSeq" id="WP_310575987.1">
    <property type="nucleotide sequence ID" value="NZ_JAVKPK010000032.1"/>
</dbReference>
<gene>
    <name evidence="1" type="ORF">RG963_09260</name>
</gene>
<keyword evidence="2" id="KW-1185">Reference proteome</keyword>
<dbReference type="Proteomes" id="UP001246244">
    <property type="component" value="Unassembled WGS sequence"/>
</dbReference>
<evidence type="ECO:0000313" key="2">
    <source>
        <dbReference type="Proteomes" id="UP001246244"/>
    </source>
</evidence>
<evidence type="ECO:0000313" key="1">
    <source>
        <dbReference type="EMBL" id="MDR7665957.1"/>
    </source>
</evidence>
<proteinExistence type="predicted"/>
<dbReference type="EMBL" id="JAVKPK010000032">
    <property type="protein sequence ID" value="MDR7665957.1"/>
    <property type="molecule type" value="Genomic_DNA"/>
</dbReference>